<evidence type="ECO:0000256" key="9">
    <source>
        <dbReference type="ARBA" id="ARBA00023136"/>
    </source>
</evidence>
<keyword evidence="8 13" id="KW-1133">Transmembrane helix</keyword>
<evidence type="ECO:0008006" key="17">
    <source>
        <dbReference type="Google" id="ProtNLM"/>
    </source>
</evidence>
<keyword evidence="16" id="KW-1185">Reference proteome</keyword>
<dbReference type="AlphaFoldDB" id="A0A5D2J9H5"/>
<dbReference type="Gene3D" id="3.30.160.20">
    <property type="match status" value="1"/>
</dbReference>
<dbReference type="Pfam" id="PF13516">
    <property type="entry name" value="LRR_6"/>
    <property type="match status" value="1"/>
</dbReference>
<evidence type="ECO:0000256" key="12">
    <source>
        <dbReference type="SAM" id="MobiDB-lite"/>
    </source>
</evidence>
<keyword evidence="9 13" id="KW-0472">Membrane</keyword>
<dbReference type="FunFam" id="3.80.10.10:FF:000095">
    <property type="entry name" value="LRR receptor-like serine/threonine-protein kinase GSO1"/>
    <property type="match status" value="1"/>
</dbReference>
<dbReference type="InterPro" id="IPR003591">
    <property type="entry name" value="Leu-rich_rpt_typical-subtyp"/>
</dbReference>
<dbReference type="InterPro" id="IPR001611">
    <property type="entry name" value="Leu-rich_rpt"/>
</dbReference>
<feature type="transmembrane region" description="Helical" evidence="13">
    <location>
        <begin position="1018"/>
        <end position="1037"/>
    </location>
</feature>
<feature type="chain" id="PRO_5022731145" description="Leucine-rich repeat-containing N-terminal plant-type domain-containing protein" evidence="14">
    <location>
        <begin position="25"/>
        <end position="1038"/>
    </location>
</feature>
<sequence>MYLKLLWILLTTSLVFVQIQGCWQQERVALLQLHSVFDVSDWIAEKGSNCCHWENIECHNTSGRVKGLFLSFKSSWDWGRLDVSLFPPFKELRSLDLSGNGIKDFIDNKVKSVPNLKVLDLRYNRIQSLQHLQGVNLEELDLSGNRLKNSDLTYIKGLSLKYLDIGGNLLQGSIDIGVLNKLTNLKKLDMSYNEIELQYSGEPDVLINLEELVLDGLHLNNSILQIIHVLKSLKALSLNDCGLTGTLPTQGWCDLRKLEVLVLSENALEGELPSCLANLSSLYHLDISNNQFIGNGASIALANLTLLRFVSLAQNLFEVPSFFMSFANHSHLKVLSSDQNKLDKESTIQTWVPKFQIKVFHLSNCTTEELHNEVPKFLHYQYDLRVIDLSYNNFGGKAPLWLLENNTRLGGFSIKGNSFINRDLQFSSHQNPYMSIVDLSENKIQGPIPTNICSIFPQLLVLNLSSNILEGNIPPCLGSSKSKYDGLYLDLSHNQLSGGIPENLAKSDSLVFLRLSNNRLSGRIIPTIFSSHSLRQLYLDGNNFDGRLPSIEIVRLSPIEDMVLSNNNLSGELPRWISNLLYLTVLALSNNQLDGPIPMDLCHLDFLNILDLSQNNFSGQIPSCCGAQSIRHLHLNGNRLSGTLGNAFFNCSSLVTLDISENQLTGEIPNWIGTLSALRVLLLKANLFTGEIPIELCKLHSLSIIVLSQNNLSGPIPFCLSKLTLEPSDEKSSTKRDFSNFVTYGDIANYSESAEFEWSTGSGFSSFGSPLFIENQMEEKVDYTTKRASYIYKGNILTYMSGIDLSCNRLTGEIPLEIGNLSEIRSLNLSHNNLSGHIPLMFSRLNKIESLDLSHNNLSGIIPTELTKLYTLEVFNVSYNNLSGSIPSQKAQFATFDESSYMANPFLCGPPLPKDCSEPNSPSTPTPNASNDEEESGLMDMYVFQVQLGISDYQSCNEEFAYALRFKTTIRVDRDIYTSRLTFPHRKEAEQNIARVALQAIERTNTTMDVEKHPSFSAIYHVFIVSFLGMLAVMRTLF</sequence>
<dbReference type="SMART" id="SM00369">
    <property type="entry name" value="LRR_TYP"/>
    <property type="match status" value="7"/>
</dbReference>
<reference evidence="15 16" key="1">
    <citation type="submission" date="2019-07" db="EMBL/GenBank/DDBJ databases">
        <title>WGS assembly of Gossypium tomentosum.</title>
        <authorList>
            <person name="Chen Z.J."/>
            <person name="Sreedasyam A."/>
            <person name="Ando A."/>
            <person name="Song Q."/>
            <person name="De L."/>
            <person name="Hulse-Kemp A."/>
            <person name="Ding M."/>
            <person name="Ye W."/>
            <person name="Kirkbride R."/>
            <person name="Jenkins J."/>
            <person name="Plott C."/>
            <person name="Lovell J."/>
            <person name="Lin Y.-M."/>
            <person name="Vaughn R."/>
            <person name="Liu B."/>
            <person name="Li W."/>
            <person name="Simpson S."/>
            <person name="Scheffler B."/>
            <person name="Saski C."/>
            <person name="Grover C."/>
            <person name="Hu G."/>
            <person name="Conover J."/>
            <person name="Carlson J."/>
            <person name="Shu S."/>
            <person name="Boston L."/>
            <person name="Williams M."/>
            <person name="Peterson D."/>
            <person name="Mcgee K."/>
            <person name="Jones D."/>
            <person name="Wendel J."/>
            <person name="Stelly D."/>
            <person name="Grimwood J."/>
            <person name="Schmutz J."/>
        </authorList>
    </citation>
    <scope>NUCLEOTIDE SEQUENCE [LARGE SCALE GENOMIC DNA]</scope>
    <source>
        <strain evidence="15">7179.01</strain>
    </source>
</reference>
<evidence type="ECO:0000256" key="5">
    <source>
        <dbReference type="ARBA" id="ARBA00022692"/>
    </source>
</evidence>
<evidence type="ECO:0000256" key="3">
    <source>
        <dbReference type="ARBA" id="ARBA00022475"/>
    </source>
</evidence>
<evidence type="ECO:0000256" key="8">
    <source>
        <dbReference type="ARBA" id="ARBA00022989"/>
    </source>
</evidence>
<evidence type="ECO:0000256" key="4">
    <source>
        <dbReference type="ARBA" id="ARBA00022614"/>
    </source>
</evidence>
<dbReference type="SUPFAM" id="SSF52047">
    <property type="entry name" value="RNI-like"/>
    <property type="match status" value="1"/>
</dbReference>
<evidence type="ECO:0000256" key="10">
    <source>
        <dbReference type="ARBA" id="ARBA00023170"/>
    </source>
</evidence>
<dbReference type="Proteomes" id="UP000322667">
    <property type="component" value="Chromosome D10"/>
</dbReference>
<evidence type="ECO:0000256" key="11">
    <source>
        <dbReference type="ARBA" id="ARBA00023180"/>
    </source>
</evidence>
<comment type="similarity">
    <text evidence="2">Belongs to the RLP family.</text>
</comment>
<keyword evidence="7" id="KW-0677">Repeat</keyword>
<evidence type="ECO:0000256" key="14">
    <source>
        <dbReference type="SAM" id="SignalP"/>
    </source>
</evidence>
<comment type="subcellular location">
    <subcellularLocation>
        <location evidence="1">Cell membrane</location>
        <topology evidence="1">Single-pass type I membrane protein</topology>
    </subcellularLocation>
</comment>
<evidence type="ECO:0000256" key="2">
    <source>
        <dbReference type="ARBA" id="ARBA00009592"/>
    </source>
</evidence>
<keyword evidence="5 13" id="KW-0812">Transmembrane</keyword>
<dbReference type="Pfam" id="PF13855">
    <property type="entry name" value="LRR_8"/>
    <property type="match status" value="3"/>
</dbReference>
<evidence type="ECO:0000313" key="16">
    <source>
        <dbReference type="Proteomes" id="UP000322667"/>
    </source>
</evidence>
<dbReference type="InterPro" id="IPR032675">
    <property type="entry name" value="LRR_dom_sf"/>
</dbReference>
<dbReference type="GO" id="GO:0005886">
    <property type="term" value="C:plasma membrane"/>
    <property type="evidence" value="ECO:0007669"/>
    <property type="project" value="UniProtKB-SubCell"/>
</dbReference>
<keyword evidence="4" id="KW-0433">Leucine-rich repeat</keyword>
<keyword evidence="6 14" id="KW-0732">Signal</keyword>
<dbReference type="SMART" id="SM00365">
    <property type="entry name" value="LRR_SD22"/>
    <property type="match status" value="6"/>
</dbReference>
<gene>
    <name evidence="15" type="ORF">ES332_D10G279500v1</name>
</gene>
<dbReference type="Gene3D" id="3.80.10.10">
    <property type="entry name" value="Ribonuclease Inhibitor"/>
    <property type="match status" value="3"/>
</dbReference>
<dbReference type="PANTHER" id="PTHR48062:SF37">
    <property type="entry name" value="LRR RECEPTOR-LIKE SERINE_THREONINE-PROTEIN KINASE FLS2"/>
    <property type="match status" value="1"/>
</dbReference>
<accession>A0A5D2J9H5</accession>
<protein>
    <recommendedName>
        <fullName evidence="17">Leucine-rich repeat-containing N-terminal plant-type domain-containing protein</fullName>
    </recommendedName>
</protein>
<feature type="region of interest" description="Disordered" evidence="12">
    <location>
        <begin position="912"/>
        <end position="934"/>
    </location>
</feature>
<keyword evidence="10" id="KW-0675">Receptor</keyword>
<keyword evidence="3" id="KW-1003">Cell membrane</keyword>
<dbReference type="InterPro" id="IPR051502">
    <property type="entry name" value="RLP_Defense_Trigger"/>
</dbReference>
<feature type="compositionally biased region" description="Low complexity" evidence="12">
    <location>
        <begin position="919"/>
        <end position="928"/>
    </location>
</feature>
<dbReference type="PANTHER" id="PTHR48062">
    <property type="entry name" value="RECEPTOR-LIKE PROTEIN 14"/>
    <property type="match status" value="1"/>
</dbReference>
<keyword evidence="11" id="KW-0325">Glycoprotein</keyword>
<name>A0A5D2J9H5_GOSTO</name>
<evidence type="ECO:0000256" key="13">
    <source>
        <dbReference type="SAM" id="Phobius"/>
    </source>
</evidence>
<dbReference type="FunFam" id="3.80.10.10:FF:000041">
    <property type="entry name" value="LRR receptor-like serine/threonine-protein kinase ERECTA"/>
    <property type="match status" value="1"/>
</dbReference>
<dbReference type="EMBL" id="CM017632">
    <property type="protein sequence ID" value="TYH51498.1"/>
    <property type="molecule type" value="Genomic_DNA"/>
</dbReference>
<organism evidence="15 16">
    <name type="scientific">Gossypium tomentosum</name>
    <name type="common">Hawaiian cotton</name>
    <name type="synonym">Gossypium sandvicense</name>
    <dbReference type="NCBI Taxonomy" id="34277"/>
    <lineage>
        <taxon>Eukaryota</taxon>
        <taxon>Viridiplantae</taxon>
        <taxon>Streptophyta</taxon>
        <taxon>Embryophyta</taxon>
        <taxon>Tracheophyta</taxon>
        <taxon>Spermatophyta</taxon>
        <taxon>Magnoliopsida</taxon>
        <taxon>eudicotyledons</taxon>
        <taxon>Gunneridae</taxon>
        <taxon>Pentapetalae</taxon>
        <taxon>rosids</taxon>
        <taxon>malvids</taxon>
        <taxon>Malvales</taxon>
        <taxon>Malvaceae</taxon>
        <taxon>Malvoideae</taxon>
        <taxon>Gossypium</taxon>
    </lineage>
</organism>
<dbReference type="FunFam" id="3.80.10.10:FF:000111">
    <property type="entry name" value="LRR receptor-like serine/threonine-protein kinase ERECTA"/>
    <property type="match status" value="1"/>
</dbReference>
<evidence type="ECO:0000256" key="7">
    <source>
        <dbReference type="ARBA" id="ARBA00022737"/>
    </source>
</evidence>
<proteinExistence type="inferred from homology"/>
<evidence type="ECO:0000256" key="1">
    <source>
        <dbReference type="ARBA" id="ARBA00004251"/>
    </source>
</evidence>
<evidence type="ECO:0000256" key="6">
    <source>
        <dbReference type="ARBA" id="ARBA00022729"/>
    </source>
</evidence>
<feature type="signal peptide" evidence="14">
    <location>
        <begin position="1"/>
        <end position="24"/>
    </location>
</feature>
<dbReference type="PRINTS" id="PR00019">
    <property type="entry name" value="LEURICHRPT"/>
</dbReference>
<dbReference type="Pfam" id="PF00560">
    <property type="entry name" value="LRR_1"/>
    <property type="match status" value="7"/>
</dbReference>
<evidence type="ECO:0000313" key="15">
    <source>
        <dbReference type="EMBL" id="TYH51498.1"/>
    </source>
</evidence>
<dbReference type="PROSITE" id="PS51450">
    <property type="entry name" value="LRR"/>
    <property type="match status" value="2"/>
</dbReference>
<dbReference type="SUPFAM" id="SSF52058">
    <property type="entry name" value="L domain-like"/>
    <property type="match status" value="3"/>
</dbReference>